<keyword evidence="2" id="KW-0732">Signal</keyword>
<feature type="transmembrane region" description="Helical" evidence="1">
    <location>
        <begin position="117"/>
        <end position="140"/>
    </location>
</feature>
<gene>
    <name evidence="3" type="ordered locus">Fleli_0884</name>
</gene>
<dbReference type="RefSeq" id="WP_014796798.1">
    <property type="nucleotide sequence ID" value="NC_018018.1"/>
</dbReference>
<evidence type="ECO:0000313" key="4">
    <source>
        <dbReference type="Proteomes" id="UP000006054"/>
    </source>
</evidence>
<sequence precursor="true">MKTTFFTTLLFIFFSFCSFASESDSKPSTQQRITTNHISKKSKFITIKKQKKLNFKERLALKLVKRKIKKAQKKQAKNIKSEGDGILSTILTSVFLILVGLIGGIIALAFGETLLGVLLLVGGLIFVPLILLILLVGFFAGDKTRNY</sequence>
<evidence type="ECO:0000256" key="2">
    <source>
        <dbReference type="SAM" id="SignalP"/>
    </source>
</evidence>
<dbReference type="EMBL" id="CP003345">
    <property type="protein sequence ID" value="AFM03340.1"/>
    <property type="molecule type" value="Genomic_DNA"/>
</dbReference>
<keyword evidence="1" id="KW-0472">Membrane</keyword>
<keyword evidence="4" id="KW-1185">Reference proteome</keyword>
<dbReference type="HOGENOM" id="CLU_1765328_0_0_10"/>
<dbReference type="PATRIC" id="fig|880071.3.peg.862"/>
<protein>
    <submittedName>
        <fullName evidence="3">Uncharacterized protein</fullName>
    </submittedName>
</protein>
<evidence type="ECO:0000313" key="3">
    <source>
        <dbReference type="EMBL" id="AFM03340.1"/>
    </source>
</evidence>
<dbReference type="KEGG" id="fli:Fleli_0884"/>
<keyword evidence="1" id="KW-0812">Transmembrane</keyword>
<dbReference type="Proteomes" id="UP000006054">
    <property type="component" value="Chromosome"/>
</dbReference>
<accession>I4AHA5</accession>
<evidence type="ECO:0000256" key="1">
    <source>
        <dbReference type="SAM" id="Phobius"/>
    </source>
</evidence>
<reference evidence="4" key="1">
    <citation type="submission" date="2012-06" db="EMBL/GenBank/DDBJ databases">
        <title>The complete genome of Flexibacter litoralis DSM 6794.</title>
        <authorList>
            <person name="Lucas S."/>
            <person name="Copeland A."/>
            <person name="Lapidus A."/>
            <person name="Glavina del Rio T."/>
            <person name="Dalin E."/>
            <person name="Tice H."/>
            <person name="Bruce D."/>
            <person name="Goodwin L."/>
            <person name="Pitluck S."/>
            <person name="Peters L."/>
            <person name="Ovchinnikova G."/>
            <person name="Lu M."/>
            <person name="Kyrpides N."/>
            <person name="Mavromatis K."/>
            <person name="Ivanova N."/>
            <person name="Brettin T."/>
            <person name="Detter J.C."/>
            <person name="Han C."/>
            <person name="Larimer F."/>
            <person name="Land M."/>
            <person name="Hauser L."/>
            <person name="Markowitz V."/>
            <person name="Cheng J.-F."/>
            <person name="Hugenholtz P."/>
            <person name="Woyke T."/>
            <person name="Wu D."/>
            <person name="Spring S."/>
            <person name="Lang E."/>
            <person name="Kopitz M."/>
            <person name="Brambilla E."/>
            <person name="Klenk H.-P."/>
            <person name="Eisen J.A."/>
        </authorList>
    </citation>
    <scope>NUCLEOTIDE SEQUENCE [LARGE SCALE GENOMIC DNA]</scope>
    <source>
        <strain evidence="4">ATCC 23117 / DSM 6794 / NBRC 15988 / NCIMB 1366 / Sio-4</strain>
    </source>
</reference>
<keyword evidence="1" id="KW-1133">Transmembrane helix</keyword>
<proteinExistence type="predicted"/>
<dbReference type="AlphaFoldDB" id="I4AHA5"/>
<feature type="transmembrane region" description="Helical" evidence="1">
    <location>
        <begin position="86"/>
        <end position="110"/>
    </location>
</feature>
<feature type="signal peptide" evidence="2">
    <location>
        <begin position="1"/>
        <end position="20"/>
    </location>
</feature>
<organism evidence="3 4">
    <name type="scientific">Bernardetia litoralis (strain ATCC 23117 / DSM 6794 / NBRC 15988 / NCIMB 1366 / Fx l1 / Sio-4)</name>
    <name type="common">Flexibacter litoralis</name>
    <dbReference type="NCBI Taxonomy" id="880071"/>
    <lineage>
        <taxon>Bacteria</taxon>
        <taxon>Pseudomonadati</taxon>
        <taxon>Bacteroidota</taxon>
        <taxon>Cytophagia</taxon>
        <taxon>Cytophagales</taxon>
        <taxon>Bernardetiaceae</taxon>
        <taxon>Bernardetia</taxon>
    </lineage>
</organism>
<name>I4AHA5_BERLS</name>
<feature type="chain" id="PRO_5003686114" evidence="2">
    <location>
        <begin position="21"/>
        <end position="147"/>
    </location>
</feature>